<dbReference type="AlphaFoldDB" id="A0A316W2G7"/>
<dbReference type="Proteomes" id="UP000245783">
    <property type="component" value="Unassembled WGS sequence"/>
</dbReference>
<evidence type="ECO:0000256" key="2">
    <source>
        <dbReference type="SAM" id="SignalP"/>
    </source>
</evidence>
<feature type="signal peptide" evidence="2">
    <location>
        <begin position="1"/>
        <end position="24"/>
    </location>
</feature>
<name>A0A316W2G7_9BASI</name>
<dbReference type="OrthoDB" id="10344418at2759"/>
<keyword evidence="2" id="KW-0732">Signal</keyword>
<dbReference type="InParanoid" id="A0A316W2G7"/>
<sequence>MLFLRPGSGGMLLTTLAIPLYATANSINSTKLPHRRRSLLEASTPKRRAAPPNRGTVASDREHRRPVGAGRLAPRGLEGLGRLAGEVSGLEKAKGAAQAGLRSNKRLREVWESEASPSSTLSDRPGTPHIASRPGASSKERTTKASAPNLGASRIKPTNQGRPRLARSVSGKSDIWGVGSTPRGKKARGGGGRNADYNQQAYDDLMRNVRADPRAKIPYVKDLPPGVPQPSTRAANRPPFSLPELGIKRDRKGNVINAKDPNGKEAAKWGSAKHFLATTTLIAGASGLYLGVHAVINASHIPKASNNSLYAVPKGTPSHPR</sequence>
<accession>A0A316W2G7</accession>
<gene>
    <name evidence="3" type="ORF">IE81DRAFT_62343</name>
</gene>
<feature type="region of interest" description="Disordered" evidence="1">
    <location>
        <begin position="33"/>
        <end position="75"/>
    </location>
</feature>
<feature type="region of interest" description="Disordered" evidence="1">
    <location>
        <begin position="218"/>
        <end position="264"/>
    </location>
</feature>
<reference evidence="3 4" key="1">
    <citation type="journal article" date="2018" name="Mol. Biol. Evol.">
        <title>Broad Genomic Sampling Reveals a Smut Pathogenic Ancestry of the Fungal Clade Ustilaginomycotina.</title>
        <authorList>
            <person name="Kijpornyongpan T."/>
            <person name="Mondo S.J."/>
            <person name="Barry K."/>
            <person name="Sandor L."/>
            <person name="Lee J."/>
            <person name="Lipzen A."/>
            <person name="Pangilinan J."/>
            <person name="LaButti K."/>
            <person name="Hainaut M."/>
            <person name="Henrissat B."/>
            <person name="Grigoriev I.V."/>
            <person name="Spatafora J.W."/>
            <person name="Aime M.C."/>
        </authorList>
    </citation>
    <scope>NUCLEOTIDE SEQUENCE [LARGE SCALE GENOMIC DNA]</scope>
    <source>
        <strain evidence="3 4">MCA 4658</strain>
    </source>
</reference>
<dbReference type="GeneID" id="37039351"/>
<feature type="chain" id="PRO_5016326865" evidence="2">
    <location>
        <begin position="25"/>
        <end position="321"/>
    </location>
</feature>
<keyword evidence="4" id="KW-1185">Reference proteome</keyword>
<evidence type="ECO:0000313" key="3">
    <source>
        <dbReference type="EMBL" id="PWN43879.1"/>
    </source>
</evidence>
<dbReference type="EMBL" id="KZ819366">
    <property type="protein sequence ID" value="PWN43879.1"/>
    <property type="molecule type" value="Genomic_DNA"/>
</dbReference>
<evidence type="ECO:0000313" key="4">
    <source>
        <dbReference type="Proteomes" id="UP000245783"/>
    </source>
</evidence>
<organism evidence="3 4">
    <name type="scientific">Ceraceosorus guamensis</name>
    <dbReference type="NCBI Taxonomy" id="1522189"/>
    <lineage>
        <taxon>Eukaryota</taxon>
        <taxon>Fungi</taxon>
        <taxon>Dikarya</taxon>
        <taxon>Basidiomycota</taxon>
        <taxon>Ustilaginomycotina</taxon>
        <taxon>Exobasidiomycetes</taxon>
        <taxon>Ceraceosorales</taxon>
        <taxon>Ceraceosoraceae</taxon>
        <taxon>Ceraceosorus</taxon>
    </lineage>
</organism>
<feature type="region of interest" description="Disordered" evidence="1">
    <location>
        <begin position="108"/>
        <end position="197"/>
    </location>
</feature>
<dbReference type="RefSeq" id="XP_025371039.1">
    <property type="nucleotide sequence ID" value="XM_025517481.1"/>
</dbReference>
<proteinExistence type="predicted"/>
<protein>
    <submittedName>
        <fullName evidence="3">Uncharacterized protein</fullName>
    </submittedName>
</protein>
<evidence type="ECO:0000256" key="1">
    <source>
        <dbReference type="SAM" id="MobiDB-lite"/>
    </source>
</evidence>